<dbReference type="AlphaFoldDB" id="A0A401GC17"/>
<evidence type="ECO:0000313" key="4">
    <source>
        <dbReference type="Proteomes" id="UP000287166"/>
    </source>
</evidence>
<dbReference type="STRING" id="139825.A0A401GC17"/>
<feature type="region of interest" description="Disordered" evidence="1">
    <location>
        <begin position="358"/>
        <end position="423"/>
    </location>
</feature>
<evidence type="ECO:0000313" key="3">
    <source>
        <dbReference type="EMBL" id="GBE79714.1"/>
    </source>
</evidence>
<dbReference type="OrthoDB" id="5953249at2759"/>
<dbReference type="InParanoid" id="A0A401GC17"/>
<proteinExistence type="predicted"/>
<reference evidence="3 4" key="1">
    <citation type="journal article" date="2018" name="Sci. Rep.">
        <title>Genome sequence of the cauliflower mushroom Sparassis crispa (Hanabiratake) and its association with beneficial usage.</title>
        <authorList>
            <person name="Kiyama R."/>
            <person name="Furutani Y."/>
            <person name="Kawaguchi K."/>
            <person name="Nakanishi T."/>
        </authorList>
    </citation>
    <scope>NUCLEOTIDE SEQUENCE [LARGE SCALE GENOMIC DNA]</scope>
</reference>
<feature type="compositionally biased region" description="Acidic residues" evidence="1">
    <location>
        <begin position="400"/>
        <end position="410"/>
    </location>
</feature>
<dbReference type="PANTHER" id="PTHR28083">
    <property type="entry name" value="GOOD FOR FULL DBP5 ACTIVITY PROTEIN 2"/>
    <property type="match status" value="1"/>
</dbReference>
<feature type="compositionally biased region" description="Acidic residues" evidence="1">
    <location>
        <begin position="375"/>
        <end position="386"/>
    </location>
</feature>
<dbReference type="SUPFAM" id="SSF53098">
    <property type="entry name" value="Ribonuclease H-like"/>
    <property type="match status" value="1"/>
</dbReference>
<dbReference type="PANTHER" id="PTHR28083:SF1">
    <property type="entry name" value="GOOD FOR FULL DBP5 ACTIVITY PROTEIN 2"/>
    <property type="match status" value="1"/>
</dbReference>
<dbReference type="GO" id="GO:0003676">
    <property type="term" value="F:nucleic acid binding"/>
    <property type="evidence" value="ECO:0007669"/>
    <property type="project" value="InterPro"/>
</dbReference>
<sequence>MPVAVSTGYYRFTDIFFEWHQVLPEPKDISPLKALLAYDALVHPDHPLRKAGIDGIELFLGTFPNGEMRLLFSSTQIEYIRYWLHAMRLTDAPLPIPASDYLLQSSDLTNCSPCVYRDAASLKKAIKTIEKNNRRMKGTTTLLAARRLAFEKVRTLWAARAGTWLALDFEAWDRDHTVLTEFGWSLVRWDDQHEHEQLAQRGHLVVKEHRGYTNTYVPERRDYYNFGQSEEVSKQAFKERICALVDEHSARGPLFLVFHDNSQDIKYLRSDALRAVSELEFILPDAPPARGVFVVDTADLFAALEGESSANRRALERVCIHLQIKTESLHNAGNDAHYTLLAMQSMAAGDPVDVQREKRWPNRTTSTDPKVAFEPWEEDSDYDDFEGLMPPGVPVAPAEAEVDADADADASGDANGEGTNFWQ</sequence>
<evidence type="ECO:0000256" key="1">
    <source>
        <dbReference type="SAM" id="MobiDB-lite"/>
    </source>
</evidence>
<feature type="compositionally biased region" description="Low complexity" evidence="1">
    <location>
        <begin position="411"/>
        <end position="423"/>
    </location>
</feature>
<dbReference type="InterPro" id="IPR048519">
    <property type="entry name" value="Gfd2/YDR514C-like_C"/>
</dbReference>
<name>A0A401GC17_9APHY</name>
<organism evidence="3 4">
    <name type="scientific">Sparassis crispa</name>
    <dbReference type="NCBI Taxonomy" id="139825"/>
    <lineage>
        <taxon>Eukaryota</taxon>
        <taxon>Fungi</taxon>
        <taxon>Dikarya</taxon>
        <taxon>Basidiomycota</taxon>
        <taxon>Agaricomycotina</taxon>
        <taxon>Agaricomycetes</taxon>
        <taxon>Polyporales</taxon>
        <taxon>Sparassidaceae</taxon>
        <taxon>Sparassis</taxon>
    </lineage>
</organism>
<gene>
    <name evidence="3" type="ORF">SCP_0209150</name>
</gene>
<dbReference type="GeneID" id="38776631"/>
<dbReference type="InterPro" id="IPR012337">
    <property type="entry name" value="RNaseH-like_sf"/>
</dbReference>
<dbReference type="RefSeq" id="XP_027610627.1">
    <property type="nucleotide sequence ID" value="XM_027754826.1"/>
</dbReference>
<protein>
    <recommendedName>
        <fullName evidence="2">Gfd2/YDR514C-like C-terminal domain-containing protein</fullName>
    </recommendedName>
</protein>
<dbReference type="InterPro" id="IPR040151">
    <property type="entry name" value="Gfd2/YDR514C-like"/>
</dbReference>
<comment type="caution">
    <text evidence="3">The sequence shown here is derived from an EMBL/GenBank/DDBJ whole genome shotgun (WGS) entry which is preliminary data.</text>
</comment>
<dbReference type="Proteomes" id="UP000287166">
    <property type="component" value="Unassembled WGS sequence"/>
</dbReference>
<dbReference type="GO" id="GO:0005634">
    <property type="term" value="C:nucleus"/>
    <property type="evidence" value="ECO:0007669"/>
    <property type="project" value="TreeGrafter"/>
</dbReference>
<feature type="domain" description="Gfd2/YDR514C-like C-terminal" evidence="2">
    <location>
        <begin position="164"/>
        <end position="346"/>
    </location>
</feature>
<evidence type="ECO:0000259" key="2">
    <source>
        <dbReference type="Pfam" id="PF21762"/>
    </source>
</evidence>
<dbReference type="InterPro" id="IPR036397">
    <property type="entry name" value="RNaseH_sf"/>
</dbReference>
<dbReference type="EMBL" id="BFAD01000002">
    <property type="protein sequence ID" value="GBE79714.1"/>
    <property type="molecule type" value="Genomic_DNA"/>
</dbReference>
<dbReference type="Gene3D" id="3.30.420.10">
    <property type="entry name" value="Ribonuclease H-like superfamily/Ribonuclease H"/>
    <property type="match status" value="1"/>
</dbReference>
<accession>A0A401GC17</accession>
<keyword evidence="4" id="KW-1185">Reference proteome</keyword>
<dbReference type="Pfam" id="PF21762">
    <property type="entry name" value="DEDDh_C"/>
    <property type="match status" value="1"/>
</dbReference>